<protein>
    <submittedName>
        <fullName evidence="2">Uncharacterized protein</fullName>
    </submittedName>
</protein>
<dbReference type="EMBL" id="MU864351">
    <property type="protein sequence ID" value="KAK4193409.1"/>
    <property type="molecule type" value="Genomic_DNA"/>
</dbReference>
<gene>
    <name evidence="2" type="ORF">QBC35DRAFT_458457</name>
</gene>
<feature type="compositionally biased region" description="Low complexity" evidence="1">
    <location>
        <begin position="202"/>
        <end position="220"/>
    </location>
</feature>
<feature type="region of interest" description="Disordered" evidence="1">
    <location>
        <begin position="202"/>
        <end position="221"/>
    </location>
</feature>
<keyword evidence="3" id="KW-1185">Reference proteome</keyword>
<reference evidence="2" key="2">
    <citation type="submission" date="2023-05" db="EMBL/GenBank/DDBJ databases">
        <authorList>
            <consortium name="Lawrence Berkeley National Laboratory"/>
            <person name="Steindorff A."/>
            <person name="Hensen N."/>
            <person name="Bonometti L."/>
            <person name="Westerberg I."/>
            <person name="Brannstrom I.O."/>
            <person name="Guillou S."/>
            <person name="Cros-Aarteil S."/>
            <person name="Calhoun S."/>
            <person name="Haridas S."/>
            <person name="Kuo A."/>
            <person name="Mondo S."/>
            <person name="Pangilinan J."/>
            <person name="Riley R."/>
            <person name="Labutti K."/>
            <person name="Andreopoulos B."/>
            <person name="Lipzen A."/>
            <person name="Chen C."/>
            <person name="Yanf M."/>
            <person name="Daum C."/>
            <person name="Ng V."/>
            <person name="Clum A."/>
            <person name="Ohm R."/>
            <person name="Martin F."/>
            <person name="Silar P."/>
            <person name="Natvig D."/>
            <person name="Lalanne C."/>
            <person name="Gautier V."/>
            <person name="Ament-Velasquez S.L."/>
            <person name="Kruys A."/>
            <person name="Hutchinson M.I."/>
            <person name="Powell A.J."/>
            <person name="Barry K."/>
            <person name="Miller A.N."/>
            <person name="Grigoriev I.V."/>
            <person name="Debuchy R."/>
            <person name="Gladieux P."/>
            <person name="Thoren M.H."/>
            <person name="Johannesson H."/>
        </authorList>
    </citation>
    <scope>NUCLEOTIDE SEQUENCE</scope>
    <source>
        <strain evidence="2">PSN309</strain>
    </source>
</reference>
<sequence length="543" mass="56574">MENHDNSEQDISNRDQVFLEEIFYPISPSLSQTVDLIMQLITFLGAVALVEAAPRAGRNHFHDRRTQNSIHVRHNGRAHYAQQRPAAIHQVVDPSTSTSASLPATTVINPLEFFPPGAVPQPSTTAVNPLEGGGIAGSVTLVNPLEFYTGPVEATTAIINPLEFPGGAAVGQSGTVVVVNPLEFSTRPTDGVTVVNPLASASTTAPSASSSALETLTSTPTPTPAPVTVLVNPLETLARPTGSTTILNPLEFYPVPSTLSGCEASVSIITLTQTVNITISVTETALSTTTEPCSASVHPTTTTLAPFFFAPIQIGFTGSTPSTSTLTPTSPSTNTVLLTLSRALATPTEIVIDPSLSPVLTAPSSAVALAAIPSTVTVKPSTTVFELTAPTGRPQPANIHCGIHGNPVGNFFLARFVENEAGTPVTLEGCWQFGGSIYGMAHGCLSYNFYTNELGAARCDLYGSRVAFAVDEIDGRLEETRWFDLACGDPVLEGWRFTSTTTASDSTTSITASASASSSSTSTAVTTTTTSISTAIVVSVLPL</sequence>
<comment type="caution">
    <text evidence="2">The sequence shown here is derived from an EMBL/GenBank/DDBJ whole genome shotgun (WGS) entry which is preliminary data.</text>
</comment>
<name>A0AAN6X3X8_9PEZI</name>
<proteinExistence type="predicted"/>
<dbReference type="Proteomes" id="UP001302126">
    <property type="component" value="Unassembled WGS sequence"/>
</dbReference>
<evidence type="ECO:0000313" key="2">
    <source>
        <dbReference type="EMBL" id="KAK4193409.1"/>
    </source>
</evidence>
<evidence type="ECO:0000256" key="1">
    <source>
        <dbReference type="SAM" id="MobiDB-lite"/>
    </source>
</evidence>
<organism evidence="2 3">
    <name type="scientific">Podospora australis</name>
    <dbReference type="NCBI Taxonomy" id="1536484"/>
    <lineage>
        <taxon>Eukaryota</taxon>
        <taxon>Fungi</taxon>
        <taxon>Dikarya</taxon>
        <taxon>Ascomycota</taxon>
        <taxon>Pezizomycotina</taxon>
        <taxon>Sordariomycetes</taxon>
        <taxon>Sordariomycetidae</taxon>
        <taxon>Sordariales</taxon>
        <taxon>Podosporaceae</taxon>
        <taxon>Podospora</taxon>
    </lineage>
</organism>
<dbReference type="AlphaFoldDB" id="A0AAN6X3X8"/>
<reference evidence="2" key="1">
    <citation type="journal article" date="2023" name="Mol. Phylogenet. Evol.">
        <title>Genome-scale phylogeny and comparative genomics of the fungal order Sordariales.</title>
        <authorList>
            <person name="Hensen N."/>
            <person name="Bonometti L."/>
            <person name="Westerberg I."/>
            <person name="Brannstrom I.O."/>
            <person name="Guillou S."/>
            <person name="Cros-Aarteil S."/>
            <person name="Calhoun S."/>
            <person name="Haridas S."/>
            <person name="Kuo A."/>
            <person name="Mondo S."/>
            <person name="Pangilinan J."/>
            <person name="Riley R."/>
            <person name="LaButti K."/>
            <person name="Andreopoulos B."/>
            <person name="Lipzen A."/>
            <person name="Chen C."/>
            <person name="Yan M."/>
            <person name="Daum C."/>
            <person name="Ng V."/>
            <person name="Clum A."/>
            <person name="Steindorff A."/>
            <person name="Ohm R.A."/>
            <person name="Martin F."/>
            <person name="Silar P."/>
            <person name="Natvig D.O."/>
            <person name="Lalanne C."/>
            <person name="Gautier V."/>
            <person name="Ament-Velasquez S.L."/>
            <person name="Kruys A."/>
            <person name="Hutchinson M.I."/>
            <person name="Powell A.J."/>
            <person name="Barry K."/>
            <person name="Miller A.N."/>
            <person name="Grigoriev I.V."/>
            <person name="Debuchy R."/>
            <person name="Gladieux P."/>
            <person name="Hiltunen Thoren M."/>
            <person name="Johannesson H."/>
        </authorList>
    </citation>
    <scope>NUCLEOTIDE SEQUENCE</scope>
    <source>
        <strain evidence="2">PSN309</strain>
    </source>
</reference>
<evidence type="ECO:0000313" key="3">
    <source>
        <dbReference type="Proteomes" id="UP001302126"/>
    </source>
</evidence>
<accession>A0AAN6X3X8</accession>